<keyword evidence="2" id="KW-1185">Reference proteome</keyword>
<proteinExistence type="predicted"/>
<sequence>MLLSLNKQAIRNTQMNQTASMPLADGSIVQSKFLKLNPQLPAGIFKLY</sequence>
<name>A0A0L8V4I9_9BACT</name>
<dbReference type="AlphaFoldDB" id="A0A0L8V4I9"/>
<evidence type="ECO:0000313" key="2">
    <source>
        <dbReference type="Proteomes" id="UP000036958"/>
    </source>
</evidence>
<dbReference type="Proteomes" id="UP000036958">
    <property type="component" value="Unassembled WGS sequence"/>
</dbReference>
<organism evidence="1 2">
    <name type="scientific">Sunxiuqinia dokdonensis</name>
    <dbReference type="NCBI Taxonomy" id="1409788"/>
    <lineage>
        <taxon>Bacteria</taxon>
        <taxon>Pseudomonadati</taxon>
        <taxon>Bacteroidota</taxon>
        <taxon>Bacteroidia</taxon>
        <taxon>Marinilabiliales</taxon>
        <taxon>Prolixibacteraceae</taxon>
        <taxon>Sunxiuqinia</taxon>
    </lineage>
</organism>
<accession>A0A0L8V4I9</accession>
<evidence type="ECO:0000313" key="1">
    <source>
        <dbReference type="EMBL" id="KOH43405.1"/>
    </source>
</evidence>
<reference evidence="2" key="1">
    <citation type="submission" date="2015-07" db="EMBL/GenBank/DDBJ databases">
        <title>Genome sequencing of Sunxiuqinia dokdonensis strain SK.</title>
        <authorList>
            <person name="Ahn S."/>
            <person name="Kim B.-C."/>
        </authorList>
    </citation>
    <scope>NUCLEOTIDE SEQUENCE [LARGE SCALE GENOMIC DNA]</scope>
    <source>
        <strain evidence="2">SK</strain>
    </source>
</reference>
<comment type="caution">
    <text evidence="1">The sequence shown here is derived from an EMBL/GenBank/DDBJ whole genome shotgun (WGS) entry which is preliminary data.</text>
</comment>
<dbReference type="EMBL" id="LGIA01000190">
    <property type="protein sequence ID" value="KOH43405.1"/>
    <property type="molecule type" value="Genomic_DNA"/>
</dbReference>
<gene>
    <name evidence="1" type="ORF">NC99_38320</name>
</gene>
<protein>
    <submittedName>
        <fullName evidence="1">Uncharacterized protein</fullName>
    </submittedName>
</protein>